<dbReference type="RefSeq" id="WP_123087611.1">
    <property type="nucleotide sequence ID" value="NZ_RIBS01000003.1"/>
</dbReference>
<organism evidence="2 3">
    <name type="scientific">Montanilutibacter psychrotolerans</name>
    <dbReference type="NCBI Taxonomy" id="1327343"/>
    <lineage>
        <taxon>Bacteria</taxon>
        <taxon>Pseudomonadati</taxon>
        <taxon>Pseudomonadota</taxon>
        <taxon>Gammaproteobacteria</taxon>
        <taxon>Lysobacterales</taxon>
        <taxon>Lysobacteraceae</taxon>
        <taxon>Montanilutibacter</taxon>
    </lineage>
</organism>
<name>A0A3M8SUQ0_9GAMM</name>
<dbReference type="Proteomes" id="UP000267049">
    <property type="component" value="Unassembled WGS sequence"/>
</dbReference>
<feature type="signal peptide" evidence="1">
    <location>
        <begin position="1"/>
        <end position="39"/>
    </location>
</feature>
<evidence type="ECO:0000313" key="2">
    <source>
        <dbReference type="EMBL" id="RNF84425.1"/>
    </source>
</evidence>
<reference evidence="2 3" key="1">
    <citation type="submission" date="2018-11" db="EMBL/GenBank/DDBJ databases">
        <title>Lysobacter cryohumiis sp. nov., isolated from soil in the Tianshan Mountains, Xinjiang, China.</title>
        <authorList>
            <person name="Luo Y."/>
            <person name="Sheng H."/>
        </authorList>
    </citation>
    <scope>NUCLEOTIDE SEQUENCE [LARGE SCALE GENOMIC DNA]</scope>
    <source>
        <strain evidence="2 3">ZS60</strain>
    </source>
</reference>
<proteinExistence type="predicted"/>
<keyword evidence="1" id="KW-0732">Signal</keyword>
<comment type="caution">
    <text evidence="2">The sequence shown here is derived from an EMBL/GenBank/DDBJ whole genome shotgun (WGS) entry which is preliminary data.</text>
</comment>
<dbReference type="EMBL" id="RIBS01000003">
    <property type="protein sequence ID" value="RNF84425.1"/>
    <property type="molecule type" value="Genomic_DNA"/>
</dbReference>
<gene>
    <name evidence="2" type="ORF">EER27_08605</name>
</gene>
<protein>
    <submittedName>
        <fullName evidence="2">Uncharacterized protein</fullName>
    </submittedName>
</protein>
<feature type="chain" id="PRO_5018301326" evidence="1">
    <location>
        <begin position="40"/>
        <end position="348"/>
    </location>
</feature>
<dbReference type="AlphaFoldDB" id="A0A3M8SUQ0"/>
<keyword evidence="3" id="KW-1185">Reference proteome</keyword>
<evidence type="ECO:0000313" key="3">
    <source>
        <dbReference type="Proteomes" id="UP000267049"/>
    </source>
</evidence>
<sequence>MQYQQAAARRRFAAAVSACVRYGAAIALVALLSLPSAHAAKRMGKPPSALVEWTLPWQQGRRVQYDVTSELVLSTGATESRYQRSAVTTIEIVAAGTDGYRQRWTEGAGKSEYDNMPEPMQQVTSALAESLADLPLDVQLDASGNFRSIENLDDIQPRFAAAMDAWMRTALSGKAAMLSPEFRSGIDNASRLATSPKVLESHLGGLPVAYNFLGDGGIGLDHEYSYHDEIGNPTGGEAYPAVGRMTLRKDALQPGWYMLDWTLTMDREAGGRIVSESAAQLLGEDFLRAGGKEVDEALAALRSGIDVGTSTRIRLDPSTGLVQWLQLVEYKRLGSRNQVTTTSMTLRK</sequence>
<accession>A0A3M8SUQ0</accession>
<dbReference type="OrthoDB" id="5975793at2"/>
<evidence type="ECO:0000256" key="1">
    <source>
        <dbReference type="SAM" id="SignalP"/>
    </source>
</evidence>